<sequence length="74" mass="8464">MEIDIAKQDDTNIKYKNNSEFDLSVNVTKNGVDYDMSGKTVRMMIKKNRGYQSYVYNLVSGTDITISSNNLTWS</sequence>
<proteinExistence type="predicted"/>
<name>X0UGP9_9ZZZZ</name>
<reference evidence="1" key="1">
    <citation type="journal article" date="2014" name="Front. Microbiol.">
        <title>High frequency of phylogenetically diverse reductive dehalogenase-homologous genes in deep subseafloor sedimentary metagenomes.</title>
        <authorList>
            <person name="Kawai M."/>
            <person name="Futagami T."/>
            <person name="Toyoda A."/>
            <person name="Takaki Y."/>
            <person name="Nishi S."/>
            <person name="Hori S."/>
            <person name="Arai W."/>
            <person name="Tsubouchi T."/>
            <person name="Morono Y."/>
            <person name="Uchiyama I."/>
            <person name="Ito T."/>
            <person name="Fujiyama A."/>
            <person name="Inagaki F."/>
            <person name="Takami H."/>
        </authorList>
    </citation>
    <scope>NUCLEOTIDE SEQUENCE</scope>
    <source>
        <strain evidence="1">Expedition CK06-06</strain>
    </source>
</reference>
<feature type="non-terminal residue" evidence="1">
    <location>
        <position position="74"/>
    </location>
</feature>
<dbReference type="EMBL" id="BARS01016495">
    <property type="protein sequence ID" value="GAF87700.1"/>
    <property type="molecule type" value="Genomic_DNA"/>
</dbReference>
<accession>X0UGP9</accession>
<protein>
    <submittedName>
        <fullName evidence="1">Uncharacterized protein</fullName>
    </submittedName>
</protein>
<organism evidence="1">
    <name type="scientific">marine sediment metagenome</name>
    <dbReference type="NCBI Taxonomy" id="412755"/>
    <lineage>
        <taxon>unclassified sequences</taxon>
        <taxon>metagenomes</taxon>
        <taxon>ecological metagenomes</taxon>
    </lineage>
</organism>
<gene>
    <name evidence="1" type="ORF">S01H1_27136</name>
</gene>
<comment type="caution">
    <text evidence="1">The sequence shown here is derived from an EMBL/GenBank/DDBJ whole genome shotgun (WGS) entry which is preliminary data.</text>
</comment>
<dbReference type="AlphaFoldDB" id="X0UGP9"/>
<evidence type="ECO:0000313" key="1">
    <source>
        <dbReference type="EMBL" id="GAF87700.1"/>
    </source>
</evidence>